<accession>A0A4R3KW59</accession>
<organism evidence="1 2">
    <name type="scientific">Anseongella ginsenosidimutans</name>
    <dbReference type="NCBI Taxonomy" id="496056"/>
    <lineage>
        <taxon>Bacteria</taxon>
        <taxon>Pseudomonadati</taxon>
        <taxon>Bacteroidota</taxon>
        <taxon>Sphingobacteriia</taxon>
        <taxon>Sphingobacteriales</taxon>
        <taxon>Sphingobacteriaceae</taxon>
        <taxon>Anseongella</taxon>
    </lineage>
</organism>
<evidence type="ECO:0000313" key="1">
    <source>
        <dbReference type="EMBL" id="TCS88956.1"/>
    </source>
</evidence>
<dbReference type="Proteomes" id="UP000295807">
    <property type="component" value="Unassembled WGS sequence"/>
</dbReference>
<proteinExistence type="predicted"/>
<dbReference type="EMBL" id="SMAD01000002">
    <property type="protein sequence ID" value="TCS88956.1"/>
    <property type="molecule type" value="Genomic_DNA"/>
</dbReference>
<sequence>MDDRLPPNPPAPALSSALYGKDRFSGIGKISITQNLSGVLKR</sequence>
<comment type="caution">
    <text evidence="1">The sequence shown here is derived from an EMBL/GenBank/DDBJ whole genome shotgun (WGS) entry which is preliminary data.</text>
</comment>
<gene>
    <name evidence="1" type="ORF">EDD80_102147</name>
</gene>
<dbReference type="AlphaFoldDB" id="A0A4R3KW59"/>
<protein>
    <submittedName>
        <fullName evidence="1">Uncharacterized protein</fullName>
    </submittedName>
</protein>
<keyword evidence="2" id="KW-1185">Reference proteome</keyword>
<reference evidence="1 2" key="1">
    <citation type="submission" date="2019-03" db="EMBL/GenBank/DDBJ databases">
        <title>Genomic Encyclopedia of Type Strains, Phase IV (KMG-IV): sequencing the most valuable type-strain genomes for metagenomic binning, comparative biology and taxonomic classification.</title>
        <authorList>
            <person name="Goeker M."/>
        </authorList>
    </citation>
    <scope>NUCLEOTIDE SEQUENCE [LARGE SCALE GENOMIC DNA]</scope>
    <source>
        <strain evidence="1 2">DSM 21100</strain>
    </source>
</reference>
<name>A0A4R3KW59_9SPHI</name>
<evidence type="ECO:0000313" key="2">
    <source>
        <dbReference type="Proteomes" id="UP000295807"/>
    </source>
</evidence>